<dbReference type="AlphaFoldDB" id="A0AA38X3B9"/>
<dbReference type="PANTHER" id="PTHR35870">
    <property type="entry name" value="PROTEIN, PUTATIVE (AFU_ORTHOLOGUE AFUA_5G03330)-RELATED"/>
    <property type="match status" value="1"/>
</dbReference>
<dbReference type="GO" id="GO:0016491">
    <property type="term" value="F:oxidoreductase activity"/>
    <property type="evidence" value="ECO:0007669"/>
    <property type="project" value="UniProtKB-KW"/>
</dbReference>
<dbReference type="PANTHER" id="PTHR35870:SF7">
    <property type="entry name" value="BAEYER-VILLIGER OXIDASE MDPL"/>
    <property type="match status" value="1"/>
</dbReference>
<evidence type="ECO:0000313" key="3">
    <source>
        <dbReference type="Proteomes" id="UP001172673"/>
    </source>
</evidence>
<sequence length="487" mass="54712">MASIVAPVSTEVLYTSTDLNEKSLLDLKTPLSDVVTVQQETPEDLWPLVENVGLARIGANPPGSVDTAVSLLQKNHERWHMYFRDVAGHNHIPHAILSTFAMGGGPQELTRAYDDGESIQRPMPPVSSQVVDEMGDSTKFRQRMQILDQYPNFLAFFEQQIRGRAGDWQAVVLEYCFAGTPLSDLMLAQLFEGLYHPFIHLGFGVEFGMSSLVAEGLAQTASHDPMYIDVFFQKAERLAQTGSLPRKALKSLYQDTRANDTIRTSPRLPDGPWKVRDGVLGRAMDEMVKVAAQYQVHPTEEDVERATAEMISCAAWACAAAHKPGKERKIDFFLMHAVTSSIFVTVLAGQTWLAIEAKARMVEWKARLDLVWYAASAAPELRDEYITSYQPTLSKGMGWQELYQALNQHHDDGHVAKFIRAIKNGEQVAGRFEKSEESELPINGDLWLRTAQLCYDSTITYIDGEKKWVWGAGFEPMWARIRDEVEL</sequence>
<gene>
    <name evidence="2" type="ORF">H2200_009787</name>
</gene>
<keyword evidence="1" id="KW-0560">Oxidoreductase</keyword>
<keyword evidence="3" id="KW-1185">Reference proteome</keyword>
<dbReference type="Pfam" id="PF14027">
    <property type="entry name" value="Questin_oxidase"/>
    <property type="match status" value="1"/>
</dbReference>
<dbReference type="EMBL" id="JAPDRK010000015">
    <property type="protein sequence ID" value="KAJ9605938.1"/>
    <property type="molecule type" value="Genomic_DNA"/>
</dbReference>
<accession>A0AA38X3B9</accession>
<evidence type="ECO:0000256" key="1">
    <source>
        <dbReference type="ARBA" id="ARBA00023002"/>
    </source>
</evidence>
<comment type="caution">
    <text evidence="2">The sequence shown here is derived from an EMBL/GenBank/DDBJ whole genome shotgun (WGS) entry which is preliminary data.</text>
</comment>
<dbReference type="InterPro" id="IPR025337">
    <property type="entry name" value="Questin_oxidase-like"/>
</dbReference>
<evidence type="ECO:0000313" key="2">
    <source>
        <dbReference type="EMBL" id="KAJ9605938.1"/>
    </source>
</evidence>
<name>A0AA38X3B9_9EURO</name>
<evidence type="ECO:0008006" key="4">
    <source>
        <dbReference type="Google" id="ProtNLM"/>
    </source>
</evidence>
<proteinExistence type="predicted"/>
<reference evidence="2" key="1">
    <citation type="submission" date="2022-10" db="EMBL/GenBank/DDBJ databases">
        <title>Culturing micro-colonial fungi from biological soil crusts in the Mojave desert and describing Neophaeococcomyces mojavensis, and introducing the new genera and species Taxawa tesnikishii.</title>
        <authorList>
            <person name="Kurbessoian T."/>
            <person name="Stajich J.E."/>
        </authorList>
    </citation>
    <scope>NUCLEOTIDE SEQUENCE</scope>
    <source>
        <strain evidence="2">TK_41</strain>
    </source>
</reference>
<organism evidence="2 3">
    <name type="scientific">Cladophialophora chaetospira</name>
    <dbReference type="NCBI Taxonomy" id="386627"/>
    <lineage>
        <taxon>Eukaryota</taxon>
        <taxon>Fungi</taxon>
        <taxon>Dikarya</taxon>
        <taxon>Ascomycota</taxon>
        <taxon>Pezizomycotina</taxon>
        <taxon>Eurotiomycetes</taxon>
        <taxon>Chaetothyriomycetidae</taxon>
        <taxon>Chaetothyriales</taxon>
        <taxon>Herpotrichiellaceae</taxon>
        <taxon>Cladophialophora</taxon>
    </lineage>
</organism>
<dbReference type="Proteomes" id="UP001172673">
    <property type="component" value="Unassembled WGS sequence"/>
</dbReference>
<protein>
    <recommendedName>
        <fullName evidence="4">Oxidoreductase AflY</fullName>
    </recommendedName>
</protein>